<reference evidence="1 2" key="1">
    <citation type="submission" date="2023-01" db="EMBL/GenBank/DDBJ databases">
        <title>Analysis of 21 Apiospora genomes using comparative genomics revels a genus with tremendous synthesis potential of carbohydrate active enzymes and secondary metabolites.</title>
        <authorList>
            <person name="Sorensen T."/>
        </authorList>
    </citation>
    <scope>NUCLEOTIDE SEQUENCE [LARGE SCALE GENOMIC DNA]</scope>
    <source>
        <strain evidence="1 2">CBS 20057</strain>
    </source>
</reference>
<protein>
    <submittedName>
        <fullName evidence="1">Uncharacterized protein</fullName>
    </submittedName>
</protein>
<gene>
    <name evidence="1" type="ORF">PG991_009182</name>
</gene>
<accession>A0ABR1RJY9</accession>
<comment type="caution">
    <text evidence="1">The sequence shown here is derived from an EMBL/GenBank/DDBJ whole genome shotgun (WGS) entry which is preliminary data.</text>
</comment>
<organism evidence="1 2">
    <name type="scientific">Apiospora marii</name>
    <dbReference type="NCBI Taxonomy" id="335849"/>
    <lineage>
        <taxon>Eukaryota</taxon>
        <taxon>Fungi</taxon>
        <taxon>Dikarya</taxon>
        <taxon>Ascomycota</taxon>
        <taxon>Pezizomycotina</taxon>
        <taxon>Sordariomycetes</taxon>
        <taxon>Xylariomycetidae</taxon>
        <taxon>Amphisphaeriales</taxon>
        <taxon>Apiosporaceae</taxon>
        <taxon>Apiospora</taxon>
    </lineage>
</organism>
<proteinExistence type="predicted"/>
<dbReference type="EMBL" id="JAQQWI010000013">
    <property type="protein sequence ID" value="KAK8013589.1"/>
    <property type="molecule type" value="Genomic_DNA"/>
</dbReference>
<keyword evidence="2" id="KW-1185">Reference proteome</keyword>
<name>A0ABR1RJY9_9PEZI</name>
<sequence length="85" mass="9685">MSRLRVLVRTQVMLRYIYGYYCFQGSHNFWHQNLQTLGDGTLVAVKGLQRLFKEERYKAVTPDELASIKVAMVSGRGGIVTHSGH</sequence>
<dbReference type="Proteomes" id="UP001396898">
    <property type="component" value="Unassembled WGS sequence"/>
</dbReference>
<evidence type="ECO:0000313" key="1">
    <source>
        <dbReference type="EMBL" id="KAK8013589.1"/>
    </source>
</evidence>
<evidence type="ECO:0000313" key="2">
    <source>
        <dbReference type="Proteomes" id="UP001396898"/>
    </source>
</evidence>